<reference evidence="2 3" key="1">
    <citation type="submission" date="2019-02" db="EMBL/GenBank/DDBJ databases">
        <authorList>
            <person name="Fomenkov A."/>
            <person name="Dubinina G."/>
            <person name="Grabovich M."/>
            <person name="Vincze T."/>
            <person name="Roberts R.J."/>
        </authorList>
    </citation>
    <scope>NUCLEOTIDE SEQUENCE [LARGE SCALE GENOMIC DNA]</scope>
    <source>
        <strain evidence="2 3">P</strain>
    </source>
</reference>
<keyword evidence="3" id="KW-1185">Reference proteome</keyword>
<proteinExistence type="predicted"/>
<feature type="chain" id="PRO_5022839547" description="Outer membrane protein beta-barrel domain-containing protein" evidence="1">
    <location>
        <begin position="21"/>
        <end position="162"/>
    </location>
</feature>
<evidence type="ECO:0000313" key="3">
    <source>
        <dbReference type="Proteomes" id="UP000323824"/>
    </source>
</evidence>
<dbReference type="AlphaFoldDB" id="A0A5C1QA62"/>
<evidence type="ECO:0008006" key="4">
    <source>
        <dbReference type="Google" id="ProtNLM"/>
    </source>
</evidence>
<feature type="signal peptide" evidence="1">
    <location>
        <begin position="1"/>
        <end position="20"/>
    </location>
</feature>
<gene>
    <name evidence="2" type="ORF">EW093_04235</name>
</gene>
<evidence type="ECO:0000313" key="2">
    <source>
        <dbReference type="EMBL" id="QEN03940.1"/>
    </source>
</evidence>
<protein>
    <recommendedName>
        <fullName evidence="4">Outer membrane protein beta-barrel domain-containing protein</fullName>
    </recommendedName>
</protein>
<accession>A0A5C1QA62</accession>
<dbReference type="EMBL" id="CP035807">
    <property type="protein sequence ID" value="QEN03940.1"/>
    <property type="molecule type" value="Genomic_DNA"/>
</dbReference>
<dbReference type="RefSeq" id="WP_149567197.1">
    <property type="nucleotide sequence ID" value="NZ_CP035807.1"/>
</dbReference>
<organism evidence="2 3">
    <name type="scientific">Thiospirochaeta perfilievii</name>
    <dbReference type="NCBI Taxonomy" id="252967"/>
    <lineage>
        <taxon>Bacteria</taxon>
        <taxon>Pseudomonadati</taxon>
        <taxon>Spirochaetota</taxon>
        <taxon>Spirochaetia</taxon>
        <taxon>Spirochaetales</taxon>
        <taxon>Spirochaetaceae</taxon>
        <taxon>Thiospirochaeta</taxon>
    </lineage>
</organism>
<dbReference type="Proteomes" id="UP000323824">
    <property type="component" value="Chromosome"/>
</dbReference>
<evidence type="ECO:0000256" key="1">
    <source>
        <dbReference type="SAM" id="SignalP"/>
    </source>
</evidence>
<reference evidence="2 3" key="2">
    <citation type="submission" date="2019-09" db="EMBL/GenBank/DDBJ databases">
        <title>Complete Genome Sequence and Methylome Analysis of free living Spirochaetas.</title>
        <authorList>
            <person name="Leshcheva N."/>
            <person name="Mikheeva N."/>
        </authorList>
    </citation>
    <scope>NUCLEOTIDE SEQUENCE [LARGE SCALE GENOMIC DNA]</scope>
    <source>
        <strain evidence="2 3">P</strain>
    </source>
</reference>
<dbReference type="KEGG" id="sper:EW093_04235"/>
<keyword evidence="1" id="KW-0732">Signal</keyword>
<name>A0A5C1QA62_9SPIO</name>
<sequence length="162" mass="16850">MKKVLILALLTTLSVVVAVAETPQFFAFELGSGAAYNVDTGEVVTSNSMGFTYTFSEAFKGGFSFTEIDGISIDTINISIVPAENATLTMYTGSITTPAAGAVPAATELGFGVGLGYDFFTNTKSIFTSLGLYLDWFASNGGSYDIANGGVISMGLKTKIGL</sequence>